<dbReference type="InterPro" id="IPR014228">
    <property type="entry name" value="Spore_polysacc_deacetyl_YlxY"/>
</dbReference>
<dbReference type="PROSITE" id="PS51677">
    <property type="entry name" value="NODB"/>
    <property type="match status" value="1"/>
</dbReference>
<dbReference type="Pfam" id="PF01522">
    <property type="entry name" value="Polysacc_deac_1"/>
    <property type="match status" value="1"/>
</dbReference>
<keyword evidence="1" id="KW-1133">Transmembrane helix</keyword>
<keyword evidence="1" id="KW-0472">Membrane</keyword>
<feature type="domain" description="NodB homology" evidence="2">
    <location>
        <begin position="128"/>
        <end position="304"/>
    </location>
</feature>
<dbReference type="RefSeq" id="WP_245728984.1">
    <property type="nucleotide sequence ID" value="NZ_FNQR01000013.1"/>
</dbReference>
<dbReference type="PANTHER" id="PTHR10587:SF80">
    <property type="entry name" value="CHITOOLIGOSACCHARIDE DEACETYLASE"/>
    <property type="match status" value="1"/>
</dbReference>
<dbReference type="SUPFAM" id="SSF88713">
    <property type="entry name" value="Glycoside hydrolase/deacetylase"/>
    <property type="match status" value="1"/>
</dbReference>
<dbReference type="PANTHER" id="PTHR10587">
    <property type="entry name" value="GLYCOSYL TRANSFERASE-RELATED"/>
    <property type="match status" value="1"/>
</dbReference>
<keyword evidence="1" id="KW-0812">Transmembrane</keyword>
<dbReference type="InterPro" id="IPR011330">
    <property type="entry name" value="Glyco_hydro/deAcase_b/a-brl"/>
</dbReference>
<dbReference type="STRING" id="571932.SAMN05421743_11337"/>
<feature type="transmembrane region" description="Helical" evidence="1">
    <location>
        <begin position="6"/>
        <end position="27"/>
    </location>
</feature>
<organism evidence="3 4">
    <name type="scientific">Thalassobacillus cyri</name>
    <dbReference type="NCBI Taxonomy" id="571932"/>
    <lineage>
        <taxon>Bacteria</taxon>
        <taxon>Bacillati</taxon>
        <taxon>Bacillota</taxon>
        <taxon>Bacilli</taxon>
        <taxon>Bacillales</taxon>
        <taxon>Bacillaceae</taxon>
        <taxon>Thalassobacillus</taxon>
    </lineage>
</organism>
<sequence>MKPRYIWSTALAILITFIGFFAMNSMYGLTTNVYLPLTASIETTPLYQEIKERRTEFEVAPEDAYIDQVWKKTPGLNGKKVNIKKSFDKMKKEGVFNEKKLVFDPVRPKKSLEDLPASPIYRGHPDKEMVTFLVNVSWGAEHIPSMLKTLKEKKVKANFFIEGKFAEKNPDLVKMIKEEGHIIGNHAYNHPDMSRMNSGEIQEQIERTNQILASLTDENPKWFAPPSGSYNDAVIETAAALKMETVLWTVDTVDWKKPTKQVMVQRVVSKIHPGAMVLMHPTAVTAQSLGEMIEQISEKGLKINNIEALMSESR</sequence>
<evidence type="ECO:0000313" key="3">
    <source>
        <dbReference type="EMBL" id="SEB02520.1"/>
    </source>
</evidence>
<reference evidence="3 4" key="1">
    <citation type="submission" date="2016-10" db="EMBL/GenBank/DDBJ databases">
        <authorList>
            <person name="de Groot N.N."/>
        </authorList>
    </citation>
    <scope>NUCLEOTIDE SEQUENCE [LARGE SCALE GENOMIC DNA]</scope>
    <source>
        <strain evidence="3 4">CCM7597</strain>
    </source>
</reference>
<protein>
    <submittedName>
        <fullName evidence="3">Probable sporulation protein, polysaccharide deacetylase family</fullName>
    </submittedName>
</protein>
<dbReference type="GO" id="GO:0016020">
    <property type="term" value="C:membrane"/>
    <property type="evidence" value="ECO:0007669"/>
    <property type="project" value="TreeGrafter"/>
</dbReference>
<dbReference type="Proteomes" id="UP000198584">
    <property type="component" value="Unassembled WGS sequence"/>
</dbReference>
<proteinExistence type="predicted"/>
<dbReference type="AlphaFoldDB" id="A0A1H4G0C8"/>
<evidence type="ECO:0000259" key="2">
    <source>
        <dbReference type="PROSITE" id="PS51677"/>
    </source>
</evidence>
<dbReference type="GO" id="GO:0005975">
    <property type="term" value="P:carbohydrate metabolic process"/>
    <property type="evidence" value="ECO:0007669"/>
    <property type="project" value="InterPro"/>
</dbReference>
<keyword evidence="4" id="KW-1185">Reference proteome</keyword>
<dbReference type="Gene3D" id="3.20.20.370">
    <property type="entry name" value="Glycoside hydrolase/deacetylase"/>
    <property type="match status" value="1"/>
</dbReference>
<dbReference type="InterPro" id="IPR050248">
    <property type="entry name" value="Polysacc_deacetylase_ArnD"/>
</dbReference>
<dbReference type="GO" id="GO:0016810">
    <property type="term" value="F:hydrolase activity, acting on carbon-nitrogen (but not peptide) bonds"/>
    <property type="evidence" value="ECO:0007669"/>
    <property type="project" value="InterPro"/>
</dbReference>
<evidence type="ECO:0000313" key="4">
    <source>
        <dbReference type="Proteomes" id="UP000198584"/>
    </source>
</evidence>
<name>A0A1H4G0C8_9BACI</name>
<dbReference type="CDD" id="cd10950">
    <property type="entry name" value="CE4_BsYlxY_like"/>
    <property type="match status" value="1"/>
</dbReference>
<dbReference type="InterPro" id="IPR002509">
    <property type="entry name" value="NODB_dom"/>
</dbReference>
<dbReference type="NCBIfam" id="TIGR02873">
    <property type="entry name" value="spore_ylxY"/>
    <property type="match status" value="1"/>
</dbReference>
<accession>A0A1H4G0C8</accession>
<dbReference type="EMBL" id="FNQR01000013">
    <property type="protein sequence ID" value="SEB02520.1"/>
    <property type="molecule type" value="Genomic_DNA"/>
</dbReference>
<evidence type="ECO:0000256" key="1">
    <source>
        <dbReference type="SAM" id="Phobius"/>
    </source>
</evidence>
<gene>
    <name evidence="3" type="ORF">SAMN05421743_11337</name>
</gene>